<dbReference type="AlphaFoldDB" id="A0AAW6T6Y4"/>
<dbReference type="EMBL" id="JASATX010000004">
    <property type="protein sequence ID" value="MDI2099269.1"/>
    <property type="molecule type" value="Genomic_DNA"/>
</dbReference>
<accession>A0AAW6T6Y4</accession>
<comment type="caution">
    <text evidence="1">The sequence shown here is derived from an EMBL/GenBank/DDBJ whole genome shotgun (WGS) entry which is preliminary data.</text>
</comment>
<dbReference type="PIRSF" id="PIRSF024492">
    <property type="entry name" value="UCP024492"/>
    <property type="match status" value="1"/>
</dbReference>
<evidence type="ECO:0000313" key="2">
    <source>
        <dbReference type="Proteomes" id="UP001321506"/>
    </source>
</evidence>
<reference evidence="1 2" key="1">
    <citation type="submission" date="2023-04" db="EMBL/GenBank/DDBJ databases">
        <title>Klugiella caeni sp. nov. isolated from the sludge of biochemical tank.</title>
        <authorList>
            <person name="Geng K."/>
        </authorList>
    </citation>
    <scope>NUCLEOTIDE SEQUENCE [LARGE SCALE GENOMIC DNA]</scope>
    <source>
        <strain evidence="1 2">YN-L-19</strain>
    </source>
</reference>
<keyword evidence="2" id="KW-1185">Reference proteome</keyword>
<proteinExistence type="predicted"/>
<dbReference type="PANTHER" id="PTHR39337">
    <property type="entry name" value="BLR5642 PROTEIN"/>
    <property type="match status" value="1"/>
</dbReference>
<dbReference type="Pfam" id="PF04343">
    <property type="entry name" value="DUF488"/>
    <property type="match status" value="1"/>
</dbReference>
<sequence>MIVYTIGHSTRTEAEFLETLHAYEIELLADVRTVPKSRHTPQFHIDNLSRTLPARGIDYRHFSALGGLRHAKKDSTVNAGWRNASFRGYADYMQTSEFAEGIAELMRAASEKRTAIMCAEAVPWRCHRSMVGDALLVRGVEVRDIFSDTDWRAEKVTPFAVVDGTTITYPAEQ</sequence>
<protein>
    <submittedName>
        <fullName evidence="1">DUF488 domain-containing protein</fullName>
    </submittedName>
</protein>
<dbReference type="RefSeq" id="WP_281489062.1">
    <property type="nucleotide sequence ID" value="NZ_CP159582.1"/>
</dbReference>
<evidence type="ECO:0000313" key="1">
    <source>
        <dbReference type="EMBL" id="MDI2099269.1"/>
    </source>
</evidence>
<organism evidence="1 2">
    <name type="scientific">Ruicaihuangia caeni</name>
    <dbReference type="NCBI Taxonomy" id="3042517"/>
    <lineage>
        <taxon>Bacteria</taxon>
        <taxon>Bacillati</taxon>
        <taxon>Actinomycetota</taxon>
        <taxon>Actinomycetes</taxon>
        <taxon>Micrococcales</taxon>
        <taxon>Microbacteriaceae</taxon>
        <taxon>Ruicaihuangia</taxon>
    </lineage>
</organism>
<gene>
    <name evidence="1" type="ORF">QF206_09880</name>
</gene>
<dbReference type="InterPro" id="IPR007438">
    <property type="entry name" value="DUF488"/>
</dbReference>
<dbReference type="InterPro" id="IPR014519">
    <property type="entry name" value="UCP024492"/>
</dbReference>
<dbReference type="Proteomes" id="UP001321506">
    <property type="component" value="Unassembled WGS sequence"/>
</dbReference>
<dbReference type="PANTHER" id="PTHR39337:SF1">
    <property type="entry name" value="BLR5642 PROTEIN"/>
    <property type="match status" value="1"/>
</dbReference>
<name>A0AAW6T6Y4_9MICO</name>